<evidence type="ECO:0000256" key="3">
    <source>
        <dbReference type="ARBA" id="ARBA00022801"/>
    </source>
</evidence>
<dbReference type="InterPro" id="IPR036412">
    <property type="entry name" value="HAD-like_sf"/>
</dbReference>
<dbReference type="InterPro" id="IPR023214">
    <property type="entry name" value="HAD_sf"/>
</dbReference>
<dbReference type="Pfam" id="PF05761">
    <property type="entry name" value="5_nucleotid"/>
    <property type="match status" value="1"/>
</dbReference>
<evidence type="ECO:0000256" key="5">
    <source>
        <dbReference type="SAM" id="MobiDB-lite"/>
    </source>
</evidence>
<evidence type="ECO:0000256" key="1">
    <source>
        <dbReference type="ARBA" id="ARBA00009589"/>
    </source>
</evidence>
<keyword evidence="4" id="KW-0460">Magnesium</keyword>
<protein>
    <submittedName>
        <fullName evidence="8">Putative cytosolic purine 5-nucleotidase (inferred by orthology to a S. mansoni protein)</fullName>
    </submittedName>
</protein>
<dbReference type="AlphaFoldDB" id="A0A0N4YUB7"/>
<reference evidence="8" key="1">
    <citation type="submission" date="2017-02" db="UniProtKB">
        <authorList>
            <consortium name="WormBaseParasite"/>
        </authorList>
    </citation>
    <scope>IDENTIFICATION</scope>
</reference>
<dbReference type="SUPFAM" id="SSF56784">
    <property type="entry name" value="HAD-like"/>
    <property type="match status" value="1"/>
</dbReference>
<organism evidence="8">
    <name type="scientific">Nippostrongylus brasiliensis</name>
    <name type="common">Rat hookworm</name>
    <dbReference type="NCBI Taxonomy" id="27835"/>
    <lineage>
        <taxon>Eukaryota</taxon>
        <taxon>Metazoa</taxon>
        <taxon>Ecdysozoa</taxon>
        <taxon>Nematoda</taxon>
        <taxon>Chromadorea</taxon>
        <taxon>Rhabditida</taxon>
        <taxon>Rhabditina</taxon>
        <taxon>Rhabditomorpha</taxon>
        <taxon>Strongyloidea</taxon>
        <taxon>Heligmosomidae</taxon>
        <taxon>Nippostrongylus</taxon>
    </lineage>
</organism>
<dbReference type="Proteomes" id="UP000271162">
    <property type="component" value="Unassembled WGS sequence"/>
</dbReference>
<comment type="similarity">
    <text evidence="1">Belongs to the 5'(3')-deoxyribonucleotidase family.</text>
</comment>
<reference evidence="6 7" key="2">
    <citation type="submission" date="2018-11" db="EMBL/GenBank/DDBJ databases">
        <authorList>
            <consortium name="Pathogen Informatics"/>
        </authorList>
    </citation>
    <scope>NUCLEOTIDE SEQUENCE [LARGE SCALE GENOMIC DNA]</scope>
</reference>
<dbReference type="EMBL" id="UYSL01025584">
    <property type="protein sequence ID" value="VDL84577.1"/>
    <property type="molecule type" value="Genomic_DNA"/>
</dbReference>
<feature type="region of interest" description="Disordered" evidence="5">
    <location>
        <begin position="265"/>
        <end position="297"/>
    </location>
</feature>
<keyword evidence="3" id="KW-0378">Hydrolase</keyword>
<evidence type="ECO:0000313" key="8">
    <source>
        <dbReference type="WBParaSite" id="NBR_0002083901-mRNA-1"/>
    </source>
</evidence>
<dbReference type="STRING" id="27835.A0A0N4YUB7"/>
<keyword evidence="2" id="KW-0479">Metal-binding</keyword>
<name>A0A0N4YUB7_NIPBR</name>
<evidence type="ECO:0000313" key="6">
    <source>
        <dbReference type="EMBL" id="VDL84577.1"/>
    </source>
</evidence>
<dbReference type="WBParaSite" id="NBR_0002083901-mRNA-1">
    <property type="protein sequence ID" value="NBR_0002083901-mRNA-1"/>
    <property type="gene ID" value="NBR_0002083901"/>
</dbReference>
<gene>
    <name evidence="6" type="ORF">NBR_LOCUS20839</name>
</gene>
<dbReference type="Gene3D" id="3.40.50.1000">
    <property type="entry name" value="HAD superfamily/HAD-like"/>
    <property type="match status" value="2"/>
</dbReference>
<evidence type="ECO:0000313" key="7">
    <source>
        <dbReference type="Proteomes" id="UP000271162"/>
    </source>
</evidence>
<accession>A0A0N4YUB7</accession>
<dbReference type="OMA" id="DHMHANI"/>
<dbReference type="GO" id="GO:0008253">
    <property type="term" value="F:5'-nucleotidase activity"/>
    <property type="evidence" value="ECO:0007669"/>
    <property type="project" value="TreeGrafter"/>
</dbReference>
<evidence type="ECO:0000256" key="4">
    <source>
        <dbReference type="ARBA" id="ARBA00022842"/>
    </source>
</evidence>
<dbReference type="InterPro" id="IPR008380">
    <property type="entry name" value="HAD-SF_hydro_IG_5-nucl"/>
</dbReference>
<keyword evidence="7" id="KW-1185">Reference proteome</keyword>
<dbReference type="PANTHER" id="PTHR12103">
    <property type="entry name" value="5'-NUCLEOTIDASE DOMAIN-CONTAINING"/>
    <property type="match status" value="1"/>
</dbReference>
<sequence length="297" mass="33724">MKSSVMAFVLLFYYQHGNYKKTVLDNITEYIATDDRALRTMSMLAGGGRKLFLLTNSPWVYTDKILSYVMGSNWRDLFDVVDLQTGSEMVGVHAGPLKRGHVYSKGCAADFIARMNLTGKDILYVGDHIFGDVLRSKKTGGWRTLLIVPELDRELKIWTSQCDKFKHLIKLNGSLSHSESANGSVKKDTLKEIAKITDEMEAEYGAMGSMLRCGWRQTHFASQLKKYADIYTCNVYALAEYSPSFYFNSPIVLLPHEEKFMKALSFGENNEEEENKEQVQGEQAEENDKEENAVKTE</sequence>
<proteinExistence type="inferred from homology"/>
<evidence type="ECO:0000256" key="2">
    <source>
        <dbReference type="ARBA" id="ARBA00022723"/>
    </source>
</evidence>
<dbReference type="PANTHER" id="PTHR12103:SF15">
    <property type="entry name" value="CYTOSOLIC PURINE 5'-NUCLEOTIDASE"/>
    <property type="match status" value="1"/>
</dbReference>
<dbReference type="GO" id="GO:0046872">
    <property type="term" value="F:metal ion binding"/>
    <property type="evidence" value="ECO:0007669"/>
    <property type="project" value="UniProtKB-KW"/>
</dbReference>